<dbReference type="Gramene" id="Pp3c18_9070V3.1">
    <property type="protein sequence ID" value="Pp3c18_9070V3.1"/>
    <property type="gene ID" value="Pp3c18_9070"/>
</dbReference>
<gene>
    <name evidence="1" type="ORF">PHYPA_022911</name>
</gene>
<keyword evidence="3" id="KW-1185">Reference proteome</keyword>
<dbReference type="Proteomes" id="UP000006727">
    <property type="component" value="Chromosome 18"/>
</dbReference>
<evidence type="ECO:0000313" key="3">
    <source>
        <dbReference type="Proteomes" id="UP000006727"/>
    </source>
</evidence>
<evidence type="ECO:0000313" key="2">
    <source>
        <dbReference type="EnsemblPlants" id="Pp3c18_9070V3.1"/>
    </source>
</evidence>
<reference evidence="1 3" key="2">
    <citation type="journal article" date="2018" name="Plant J.">
        <title>The Physcomitrella patens chromosome-scale assembly reveals moss genome structure and evolution.</title>
        <authorList>
            <person name="Lang D."/>
            <person name="Ullrich K.K."/>
            <person name="Murat F."/>
            <person name="Fuchs J."/>
            <person name="Jenkins J."/>
            <person name="Haas F.B."/>
            <person name="Piednoel M."/>
            <person name="Gundlach H."/>
            <person name="Van Bel M."/>
            <person name="Meyberg R."/>
            <person name="Vives C."/>
            <person name="Morata J."/>
            <person name="Symeonidi A."/>
            <person name="Hiss M."/>
            <person name="Muchero W."/>
            <person name="Kamisugi Y."/>
            <person name="Saleh O."/>
            <person name="Blanc G."/>
            <person name="Decker E.L."/>
            <person name="van Gessel N."/>
            <person name="Grimwood J."/>
            <person name="Hayes R.D."/>
            <person name="Graham S.W."/>
            <person name="Gunter L.E."/>
            <person name="McDaniel S.F."/>
            <person name="Hoernstein S.N.W."/>
            <person name="Larsson A."/>
            <person name="Li F.W."/>
            <person name="Perroud P.F."/>
            <person name="Phillips J."/>
            <person name="Ranjan P."/>
            <person name="Rokshar D.S."/>
            <person name="Rothfels C.J."/>
            <person name="Schneider L."/>
            <person name="Shu S."/>
            <person name="Stevenson D.W."/>
            <person name="Thummler F."/>
            <person name="Tillich M."/>
            <person name="Villarreal Aguilar J.C."/>
            <person name="Widiez T."/>
            <person name="Wong G.K."/>
            <person name="Wymore A."/>
            <person name="Zhang Y."/>
            <person name="Zimmer A.D."/>
            <person name="Quatrano R.S."/>
            <person name="Mayer K.F.X."/>
            <person name="Goodstein D."/>
            <person name="Casacuberta J.M."/>
            <person name="Vandepoele K."/>
            <person name="Reski R."/>
            <person name="Cuming A.C."/>
            <person name="Tuskan G.A."/>
            <person name="Maumus F."/>
            <person name="Salse J."/>
            <person name="Schmutz J."/>
            <person name="Rensing S.A."/>
        </authorList>
    </citation>
    <scope>NUCLEOTIDE SEQUENCE [LARGE SCALE GENOMIC DNA]</scope>
    <source>
        <strain evidence="2 3">cv. Gransden 2004</strain>
    </source>
</reference>
<dbReference type="AlphaFoldDB" id="A0A2K1J0F7"/>
<dbReference type="InParanoid" id="A0A2K1J0F7"/>
<dbReference type="PaxDb" id="3218-PP1S19_122V6.1"/>
<dbReference type="EMBL" id="ABEU02000018">
    <property type="protein sequence ID" value="PNR35012.1"/>
    <property type="molecule type" value="Genomic_DNA"/>
</dbReference>
<reference evidence="2" key="3">
    <citation type="submission" date="2020-12" db="UniProtKB">
        <authorList>
            <consortium name="EnsemblPlants"/>
        </authorList>
    </citation>
    <scope>IDENTIFICATION</scope>
</reference>
<organism evidence="1">
    <name type="scientific">Physcomitrium patens</name>
    <name type="common">Spreading-leaved earth moss</name>
    <name type="synonym">Physcomitrella patens</name>
    <dbReference type="NCBI Taxonomy" id="3218"/>
    <lineage>
        <taxon>Eukaryota</taxon>
        <taxon>Viridiplantae</taxon>
        <taxon>Streptophyta</taxon>
        <taxon>Embryophyta</taxon>
        <taxon>Bryophyta</taxon>
        <taxon>Bryophytina</taxon>
        <taxon>Bryopsida</taxon>
        <taxon>Funariidae</taxon>
        <taxon>Funariales</taxon>
        <taxon>Funariaceae</taxon>
        <taxon>Physcomitrium</taxon>
    </lineage>
</organism>
<sequence>MNMFFLIFSFGNPAKCKVRMDDMNQELGERWHLCLQRPWCEASLRTLSTTTIGESTASTTHKEVFKVGSSNGTFLLSSKETLKVHAKV</sequence>
<dbReference type="EnsemblPlants" id="Pp3c18_9070V3.1">
    <property type="protein sequence ID" value="Pp3c18_9070V3.1"/>
    <property type="gene ID" value="Pp3c18_9070"/>
</dbReference>
<accession>A0A2K1J0F7</accession>
<name>A0A2K1J0F7_PHYPA</name>
<protein>
    <submittedName>
        <fullName evidence="1 2">Uncharacterized protein</fullName>
    </submittedName>
</protein>
<evidence type="ECO:0000313" key="1">
    <source>
        <dbReference type="EMBL" id="PNR35012.1"/>
    </source>
</evidence>
<proteinExistence type="predicted"/>
<reference evidence="1 3" key="1">
    <citation type="journal article" date="2008" name="Science">
        <title>The Physcomitrella genome reveals evolutionary insights into the conquest of land by plants.</title>
        <authorList>
            <person name="Rensing S."/>
            <person name="Lang D."/>
            <person name="Zimmer A."/>
            <person name="Terry A."/>
            <person name="Salamov A."/>
            <person name="Shapiro H."/>
            <person name="Nishiyama T."/>
            <person name="Perroud P.-F."/>
            <person name="Lindquist E."/>
            <person name="Kamisugi Y."/>
            <person name="Tanahashi T."/>
            <person name="Sakakibara K."/>
            <person name="Fujita T."/>
            <person name="Oishi K."/>
            <person name="Shin-I T."/>
            <person name="Kuroki Y."/>
            <person name="Toyoda A."/>
            <person name="Suzuki Y."/>
            <person name="Hashimoto A."/>
            <person name="Yamaguchi K."/>
            <person name="Sugano A."/>
            <person name="Kohara Y."/>
            <person name="Fujiyama A."/>
            <person name="Anterola A."/>
            <person name="Aoki S."/>
            <person name="Ashton N."/>
            <person name="Barbazuk W.B."/>
            <person name="Barker E."/>
            <person name="Bennetzen J."/>
            <person name="Bezanilla M."/>
            <person name="Blankenship R."/>
            <person name="Cho S.H."/>
            <person name="Dutcher S."/>
            <person name="Estelle M."/>
            <person name="Fawcett J.A."/>
            <person name="Gundlach H."/>
            <person name="Hanada K."/>
            <person name="Heyl A."/>
            <person name="Hicks K.A."/>
            <person name="Hugh J."/>
            <person name="Lohr M."/>
            <person name="Mayer K."/>
            <person name="Melkozernov A."/>
            <person name="Murata T."/>
            <person name="Nelson D."/>
            <person name="Pils B."/>
            <person name="Prigge M."/>
            <person name="Reiss B."/>
            <person name="Renner T."/>
            <person name="Rombauts S."/>
            <person name="Rushton P."/>
            <person name="Sanderfoot A."/>
            <person name="Schween G."/>
            <person name="Shiu S.-H."/>
            <person name="Stueber K."/>
            <person name="Theodoulou F.L."/>
            <person name="Tu H."/>
            <person name="Van de Peer Y."/>
            <person name="Verrier P.J."/>
            <person name="Waters E."/>
            <person name="Wood A."/>
            <person name="Yang L."/>
            <person name="Cove D."/>
            <person name="Cuming A."/>
            <person name="Hasebe M."/>
            <person name="Lucas S."/>
            <person name="Mishler D.B."/>
            <person name="Reski R."/>
            <person name="Grigoriev I."/>
            <person name="Quatrano R.S."/>
            <person name="Boore J.L."/>
        </authorList>
    </citation>
    <scope>NUCLEOTIDE SEQUENCE [LARGE SCALE GENOMIC DNA]</scope>
    <source>
        <strain evidence="2 3">cv. Gransden 2004</strain>
    </source>
</reference>